<feature type="compositionally biased region" description="Polar residues" evidence="1">
    <location>
        <begin position="581"/>
        <end position="605"/>
    </location>
</feature>
<evidence type="ECO:0000256" key="1">
    <source>
        <dbReference type="SAM" id="MobiDB-lite"/>
    </source>
</evidence>
<feature type="compositionally biased region" description="Acidic residues" evidence="1">
    <location>
        <begin position="623"/>
        <end position="644"/>
    </location>
</feature>
<feature type="compositionally biased region" description="Acidic residues" evidence="1">
    <location>
        <begin position="801"/>
        <end position="816"/>
    </location>
</feature>
<feature type="compositionally biased region" description="Acidic residues" evidence="1">
    <location>
        <begin position="519"/>
        <end position="547"/>
    </location>
</feature>
<evidence type="ECO:0000313" key="2">
    <source>
        <dbReference type="EMBL" id="KDQ20565.1"/>
    </source>
</evidence>
<dbReference type="OrthoDB" id="27237at2759"/>
<dbReference type="HOGENOM" id="CLU_006241_1_0_1"/>
<feature type="region of interest" description="Disordered" evidence="1">
    <location>
        <begin position="513"/>
        <end position="648"/>
    </location>
</feature>
<organism evidence="2 3">
    <name type="scientific">Botryobasidium botryosum (strain FD-172 SS1)</name>
    <dbReference type="NCBI Taxonomy" id="930990"/>
    <lineage>
        <taxon>Eukaryota</taxon>
        <taxon>Fungi</taxon>
        <taxon>Dikarya</taxon>
        <taxon>Basidiomycota</taxon>
        <taxon>Agaricomycotina</taxon>
        <taxon>Agaricomycetes</taxon>
        <taxon>Cantharellales</taxon>
        <taxon>Botryobasidiaceae</taxon>
        <taxon>Botryobasidium</taxon>
    </lineage>
</organism>
<dbReference type="InterPro" id="IPR010770">
    <property type="entry name" value="Ecd"/>
</dbReference>
<reference evidence="3" key="1">
    <citation type="journal article" date="2014" name="Proc. Natl. Acad. Sci. U.S.A.">
        <title>Extensive sampling of basidiomycete genomes demonstrates inadequacy of the white-rot/brown-rot paradigm for wood decay fungi.</title>
        <authorList>
            <person name="Riley R."/>
            <person name="Salamov A.A."/>
            <person name="Brown D.W."/>
            <person name="Nagy L.G."/>
            <person name="Floudas D."/>
            <person name="Held B.W."/>
            <person name="Levasseur A."/>
            <person name="Lombard V."/>
            <person name="Morin E."/>
            <person name="Otillar R."/>
            <person name="Lindquist E.A."/>
            <person name="Sun H."/>
            <person name="LaButti K.M."/>
            <person name="Schmutz J."/>
            <person name="Jabbour D."/>
            <person name="Luo H."/>
            <person name="Baker S.E."/>
            <person name="Pisabarro A.G."/>
            <person name="Walton J.D."/>
            <person name="Blanchette R.A."/>
            <person name="Henrissat B."/>
            <person name="Martin F."/>
            <person name="Cullen D."/>
            <person name="Hibbett D.S."/>
            <person name="Grigoriev I.V."/>
        </authorList>
    </citation>
    <scope>NUCLEOTIDE SEQUENCE [LARGE SCALE GENOMIC DNA]</scope>
    <source>
        <strain evidence="3">FD-172 SS1</strain>
    </source>
</reference>
<feature type="region of interest" description="Disordered" evidence="1">
    <location>
        <begin position="166"/>
        <end position="190"/>
    </location>
</feature>
<feature type="region of interest" description="Disordered" evidence="1">
    <location>
        <begin position="432"/>
        <end position="495"/>
    </location>
</feature>
<feature type="compositionally biased region" description="Acidic residues" evidence="1">
    <location>
        <begin position="180"/>
        <end position="190"/>
    </location>
</feature>
<accession>A0A067N0T3</accession>
<evidence type="ECO:0000313" key="3">
    <source>
        <dbReference type="Proteomes" id="UP000027195"/>
    </source>
</evidence>
<feature type="compositionally biased region" description="Acidic residues" evidence="1">
    <location>
        <begin position="832"/>
        <end position="842"/>
    </location>
</feature>
<dbReference type="AlphaFoldDB" id="A0A067N0T3"/>
<dbReference type="PANTHER" id="PTHR13060:SF0">
    <property type="entry name" value="PROTEIN ECDYSONELESS HOMOLOG"/>
    <property type="match status" value="1"/>
</dbReference>
<evidence type="ECO:0008006" key="4">
    <source>
        <dbReference type="Google" id="ProtNLM"/>
    </source>
</evidence>
<dbReference type="PANTHER" id="PTHR13060">
    <property type="entry name" value="SGT1 PROTEIN HSGT1 SUPPRESSOR OF GCR2"/>
    <property type="match status" value="1"/>
</dbReference>
<name>A0A067N0T3_BOTB1</name>
<dbReference type="STRING" id="930990.A0A067N0T3"/>
<gene>
    <name evidence="2" type="ORF">BOTBODRAFT_26568</name>
</gene>
<dbReference type="GO" id="GO:0005634">
    <property type="term" value="C:nucleus"/>
    <property type="evidence" value="ECO:0007669"/>
    <property type="project" value="TreeGrafter"/>
</dbReference>
<feature type="region of interest" description="Disordered" evidence="1">
    <location>
        <begin position="689"/>
        <end position="844"/>
    </location>
</feature>
<protein>
    <recommendedName>
        <fullName evidence="4">SGT1-domain-containing protein</fullName>
    </recommendedName>
</protein>
<sequence length="884" mass="97350">MDIFNRPPPISEDTLLYTIYPDASTSLSEASTASLSALIQSRVRELLPSSHLWHRDAFELNVVPSDITPQRDAPHSPADSSPNWMLEGRMRVGDCVDDEWCVVWLLREVSKLWDVCIQVYDSDGQFLLIEAADALPHWVTPSNADNRVWIYKYNLHLIPLPYVSSPSTVRTRKRHPGASESDDEGLDDDEDYLDIPDALRLVRDEGIDTLASPDVQAAAWARVQSYPSLAQQHTHLSKAYLPSDVSLALHQNPSLVQKAVEAFYTRDGIQLRAVHAMSRFPPSTIALSSVRMTRTAYAQLVGQKFHPPKVFGRWSEREGSREWKWRDIGMKIACGFEMLYAESKGRTKTSPNDSSSAALDARKEALRRDTGYAKYIQSLVSAGYFRGELEGSSKWSQLEDQAAQTWIDIRKKDDASRPSFAALVNTAIEQARSDGRAAEQPEPQIEEDSDEWLNVDPTSLEGMLRGTAPPQTREGSAPMDVDTKGEEEEVTEEQAKRLKDLAQKVERFVEGEGSLDGAIFEDELLSDEEFSDEPSGDDGEDGSDGEEQTPAAPPPSTKERDDAMAALVAPLPASEYGVMPTSFSKSQKTKPATLDSEVSQVSATSPPKPVRKPILMRDRFDGVDSDDETDSGGEGGIDDDDDDDRPMVVGDVEVDMEEEEEGFLKFSREALGISDDMWSDIIKERREKGAFVPLGSSSNTHPAKPKTDNGVPPQPTKTENPPADILRENVAGRSSRPPWTPAAGPRPNVNPNLDSFEAVMQAMEEELKRAQHKGKSSATNIPSSSRPAPPKPSASAGPSRDDDDDDEDVDEDEVDIEGAMAAELREALEHASDEDEEGDGEPSIDYNLIKNFLASFKSQGGLSGPVSNLAGRLEGQWGLPRDEN</sequence>
<dbReference type="Pfam" id="PF07093">
    <property type="entry name" value="SGT1"/>
    <property type="match status" value="1"/>
</dbReference>
<proteinExistence type="predicted"/>
<dbReference type="EMBL" id="KL198017">
    <property type="protein sequence ID" value="KDQ20565.1"/>
    <property type="molecule type" value="Genomic_DNA"/>
</dbReference>
<dbReference type="InParanoid" id="A0A067N0T3"/>
<feature type="compositionally biased region" description="Acidic residues" evidence="1">
    <location>
        <begin position="444"/>
        <end position="453"/>
    </location>
</feature>
<keyword evidence="3" id="KW-1185">Reference proteome</keyword>
<dbReference type="Proteomes" id="UP000027195">
    <property type="component" value="Unassembled WGS sequence"/>
</dbReference>